<dbReference type="Pfam" id="PF09912">
    <property type="entry name" value="DUF2141"/>
    <property type="match status" value="1"/>
</dbReference>
<organism evidence="1 2">
    <name type="scientific">Sphingomonas sanxanigenens</name>
    <dbReference type="NCBI Taxonomy" id="397260"/>
    <lineage>
        <taxon>Bacteria</taxon>
        <taxon>Pseudomonadati</taxon>
        <taxon>Pseudomonadota</taxon>
        <taxon>Alphaproteobacteria</taxon>
        <taxon>Sphingomonadales</taxon>
        <taxon>Sphingomonadaceae</taxon>
        <taxon>Sphingomonas</taxon>
    </lineage>
</organism>
<proteinExistence type="predicted"/>
<comment type="caution">
    <text evidence="1">The sequence shown here is derived from an EMBL/GenBank/DDBJ whole genome shotgun (WGS) entry which is preliminary data.</text>
</comment>
<name>A0A2W5CBN9_9SPHN</name>
<reference evidence="1 2" key="1">
    <citation type="submission" date="2017-08" db="EMBL/GenBank/DDBJ databases">
        <title>Infants hospitalized years apart are colonized by the same room-sourced microbial strains.</title>
        <authorList>
            <person name="Brooks B."/>
            <person name="Olm M.R."/>
            <person name="Firek B.A."/>
            <person name="Baker R."/>
            <person name="Thomas B.C."/>
            <person name="Morowitz M.J."/>
            <person name="Banfield J.F."/>
        </authorList>
    </citation>
    <scope>NUCLEOTIDE SEQUENCE [LARGE SCALE GENOMIC DNA]</scope>
    <source>
        <strain evidence="1">S2_018_000_R2_101</strain>
    </source>
</reference>
<evidence type="ECO:0008006" key="3">
    <source>
        <dbReference type="Google" id="ProtNLM"/>
    </source>
</evidence>
<dbReference type="EMBL" id="QFNN01000005">
    <property type="protein sequence ID" value="PZO91758.1"/>
    <property type="molecule type" value="Genomic_DNA"/>
</dbReference>
<protein>
    <recommendedName>
        <fullName evidence="3">DUF2141 domain-containing protein</fullName>
    </recommendedName>
</protein>
<sequence>MVAVDGLKDRAGLLKLEVYPAVAGDFLADDNVLIAAGKTFRRVEMPTPQQGPVRLCIRVPAPGDYALSLLHDRDSNHKFGLSVDGIGFSRNPKLGLGRPAVASVRMAAGAGITPTSITLNYRQGLFSFAPLRRPGK</sequence>
<dbReference type="InterPro" id="IPR018673">
    <property type="entry name" value="DUF2141"/>
</dbReference>
<gene>
    <name evidence="1" type="ORF">DI623_02075</name>
</gene>
<evidence type="ECO:0000313" key="1">
    <source>
        <dbReference type="EMBL" id="PZO91758.1"/>
    </source>
</evidence>
<evidence type="ECO:0000313" key="2">
    <source>
        <dbReference type="Proteomes" id="UP000249066"/>
    </source>
</evidence>
<dbReference type="AlphaFoldDB" id="A0A2W5CBN9"/>
<dbReference type="Proteomes" id="UP000249066">
    <property type="component" value="Unassembled WGS sequence"/>
</dbReference>
<accession>A0A2W5CBN9</accession>